<feature type="disulfide bond" evidence="8">
    <location>
        <begin position="533"/>
        <end position="576"/>
    </location>
</feature>
<reference evidence="12" key="1">
    <citation type="submission" date="2025-08" db="UniProtKB">
        <authorList>
            <consortium name="RefSeq"/>
        </authorList>
    </citation>
    <scope>IDENTIFICATION</scope>
    <source>
        <tissue evidence="12">Kidney</tissue>
    </source>
</reference>
<comment type="subcellular location">
    <subcellularLocation>
        <location evidence="1">Secreted</location>
    </subcellularLocation>
</comment>
<feature type="disulfide bond" evidence="8">
    <location>
        <begin position="192"/>
        <end position="235"/>
    </location>
</feature>
<keyword evidence="4" id="KW-0732">Signal</keyword>
<evidence type="ECO:0000256" key="9">
    <source>
        <dbReference type="SAM" id="MobiDB-lite"/>
    </source>
</evidence>
<dbReference type="FunFam" id="2.10.70.10:FF:000054">
    <property type="entry name" value="Complement inhibitory factor H"/>
    <property type="match status" value="1"/>
</dbReference>
<keyword evidence="6 8" id="KW-1015">Disulfide bond</keyword>
<sequence length="1301" mass="145304">MIILCFLGQCIFNYLENGYSPSRQTKHIQGDSIKVDCYPGFTLQNKQSSLTCTESGWDPPPKCIAVKTCSKLDLDIQNGFVSESESTYPVDKEAHYKCKGGYVTEDGQTTGSIRCLQSGWSAQPRCIKSCDMPIFENARATGDATWFKVNDNLVYECHDGYKNGDGHTRGSIQCGNNGWSDTATCRDSAGKCGPAPSIDNGDITTFSVAEYPPGSSVEYQCQNLYELRGNKKITCTNGQWSEPPKCIDACVISQEMMELHKIQLRWEDKKKYYSKTDDTVEFMCKYGFREVSPHRAFRVTCREGKMEYPTCAYFMVVHLNSESHLVTAHEADRKPQRARLEHSCCWTPGHTEHAVSPQRPPHLVAFLGSRSRKDLRLLKGHLRKTQDKDAGEANGEMHSLTISTEGHFSDLGGRDISATLILFLGVDMFPCDSNVEKGSGELARREPLAAFELVIDHPRSRSTNTRGKRQCFFPWVENGHSASSGQTYQEGDTVEIVCDQGYSLPNNQSTITCADSGWSSPPECNYVHPEGKCGPPPSIDNGDITTFSLDLYPPGSSVEYQCQSFYELRGHRTITCIHGQWSKPPKCLEGQNHNALFLYFRDLDCFHGNIVMTVLPTYPFTEMTCDPPHIANGGYGPKRITYRLEDEVTYWCKDGFYPVTRGSTAKCTRTGWEPPPRCSFKQCDIPKIKHGSLYRENVYRLYFPVTVGRWFHYSCDAGFVTDSQEFWDRISCTRDGWSPAVPCRRQCIFNYLENGYSPSRQTKHIQGDSIKVDCYPGFTLQNKQSSLTCTESGWDPPPKCIAVKTCSKLDLDIQNGFVSESESTYPVEKEAHYKCKGGYVTEDGQTTGSIRCLQSGWSAQPRCIKSCDMPIFENARATGDATWFKVNDNLVYECHDGYKNGDGHTRGSIQCGNNGWSDTATCREKECGVPNIEQDVIAEPKKIKYKVGDVLKFSCRNRLKIVGSDSVQCYHFGWSPSPPKCKGEVQSCGRSPSLLNGEAKNTPREEYAHGEVVGYVCKPRFLMKGSNHIQCVDGQWTDLPICVEEDSTCGTVPELANGYAVSSAPPYHHGESVEFNCTETFVMIGRSSVTCVRGMWTQLPQCVATAELAMCKFPRSIVIEAHLSDKINYGHNMNVSYTCKGKSKQKNSVCINGRWDPEITCTEVQRCPPPPQIPRARNMTTTVNYQDGDKISILCQENALIRGGEEIVCKNGTWQSVPRCVEKYPCSQPPHIEHGTVNVSRSSEERNGTSEPKPYAHGTKLSYICEDGFRLSEEDGITCNMGKWSSPPQCVGLPCGPPPSI</sequence>
<evidence type="ECO:0000256" key="1">
    <source>
        <dbReference type="ARBA" id="ARBA00004613"/>
    </source>
</evidence>
<dbReference type="OrthoDB" id="10051774at2759"/>
<evidence type="ECO:0000256" key="8">
    <source>
        <dbReference type="PROSITE-ProRule" id="PRU00302"/>
    </source>
</evidence>
<feature type="domain" description="Sushi" evidence="10">
    <location>
        <begin position="1047"/>
        <end position="1104"/>
    </location>
</feature>
<keyword evidence="7" id="KW-0325">Glycoprotein</keyword>
<comment type="caution">
    <text evidence="8">Lacks conserved residue(s) required for the propagation of feature annotation.</text>
</comment>
<proteinExistence type="predicted"/>
<feature type="non-terminal residue" evidence="12">
    <location>
        <position position="1301"/>
    </location>
</feature>
<dbReference type="GO" id="GO:0006956">
    <property type="term" value="P:complement activation"/>
    <property type="evidence" value="ECO:0007669"/>
    <property type="project" value="TreeGrafter"/>
</dbReference>
<dbReference type="PANTHER" id="PTHR45785:SF7">
    <property type="entry name" value="COMPLEMENT FACTOR H"/>
    <property type="match status" value="1"/>
</dbReference>
<feature type="domain" description="Sushi" evidence="10">
    <location>
        <begin position="925"/>
        <end position="983"/>
    </location>
</feature>
<evidence type="ECO:0000256" key="7">
    <source>
        <dbReference type="ARBA" id="ARBA00023180"/>
    </source>
</evidence>
<dbReference type="PROSITE" id="PS50923">
    <property type="entry name" value="SUSHI"/>
    <property type="match status" value="13"/>
</dbReference>
<keyword evidence="5" id="KW-0677">Repeat</keyword>
<feature type="domain" description="Sushi" evidence="10">
    <location>
        <begin position="745"/>
        <end position="802"/>
    </location>
</feature>
<feature type="domain" description="Sushi" evidence="10">
    <location>
        <begin position="190"/>
        <end position="248"/>
    </location>
</feature>
<feature type="domain" description="Sushi" evidence="10">
    <location>
        <begin position="531"/>
        <end position="589"/>
    </location>
</feature>
<dbReference type="SUPFAM" id="SSF57535">
    <property type="entry name" value="Complement control module/SCR domain"/>
    <property type="match status" value="16"/>
</dbReference>
<evidence type="ECO:0000256" key="6">
    <source>
        <dbReference type="ARBA" id="ARBA00023157"/>
    </source>
</evidence>
<evidence type="ECO:0000313" key="12">
    <source>
        <dbReference type="RefSeq" id="XP_023382842.1"/>
    </source>
</evidence>
<dbReference type="InterPro" id="IPR035976">
    <property type="entry name" value="Sushi/SCR/CCP_sf"/>
</dbReference>
<feature type="domain" description="Sushi" evidence="10">
    <location>
        <begin position="8"/>
        <end position="65"/>
    </location>
</feature>
<evidence type="ECO:0000313" key="11">
    <source>
        <dbReference type="Proteomes" id="UP000515202"/>
    </source>
</evidence>
<dbReference type="KEGG" id="pvp:105311391"/>
<keyword evidence="11" id="KW-1185">Reference proteome</keyword>
<evidence type="ECO:0000256" key="2">
    <source>
        <dbReference type="ARBA" id="ARBA00022525"/>
    </source>
</evidence>
<evidence type="ECO:0000259" key="10">
    <source>
        <dbReference type="PROSITE" id="PS50923"/>
    </source>
</evidence>
<dbReference type="InterPro" id="IPR000436">
    <property type="entry name" value="Sushi_SCR_CCP_dom"/>
</dbReference>
<organism evidence="11 12">
    <name type="scientific">Pteropus vampyrus</name>
    <name type="common">Large flying fox</name>
    <dbReference type="NCBI Taxonomy" id="132908"/>
    <lineage>
        <taxon>Eukaryota</taxon>
        <taxon>Metazoa</taxon>
        <taxon>Chordata</taxon>
        <taxon>Craniata</taxon>
        <taxon>Vertebrata</taxon>
        <taxon>Euteleostomi</taxon>
        <taxon>Mammalia</taxon>
        <taxon>Eutheria</taxon>
        <taxon>Laurasiatheria</taxon>
        <taxon>Chiroptera</taxon>
        <taxon>Yinpterochiroptera</taxon>
        <taxon>Pteropodoidea</taxon>
        <taxon>Pteropodidae</taxon>
        <taxon>Pteropodinae</taxon>
        <taxon>Pteropus</taxon>
    </lineage>
</organism>
<dbReference type="SMART" id="SM00032">
    <property type="entry name" value="CCP"/>
    <property type="match status" value="18"/>
</dbReference>
<keyword evidence="2" id="KW-0964">Secreted</keyword>
<dbReference type="RefSeq" id="XP_023382842.1">
    <property type="nucleotide sequence ID" value="XM_023527074.1"/>
</dbReference>
<feature type="domain" description="Sushi" evidence="10">
    <location>
        <begin position="986"/>
        <end position="1044"/>
    </location>
</feature>
<protein>
    <submittedName>
        <fullName evidence="12">Complement factor H-like</fullName>
    </submittedName>
</protein>
<dbReference type="GeneID" id="105311391"/>
<evidence type="ECO:0000256" key="3">
    <source>
        <dbReference type="ARBA" id="ARBA00022659"/>
    </source>
</evidence>
<feature type="disulfide bond" evidence="8">
    <location>
        <begin position="988"/>
        <end position="1031"/>
    </location>
</feature>
<dbReference type="Pfam" id="PF00084">
    <property type="entry name" value="Sushi"/>
    <property type="match status" value="16"/>
</dbReference>
<evidence type="ECO:0000256" key="4">
    <source>
        <dbReference type="ARBA" id="ARBA00022729"/>
    </source>
</evidence>
<gene>
    <name evidence="12" type="primary">LOC105311391</name>
</gene>
<feature type="domain" description="Sushi" evidence="10">
    <location>
        <begin position="804"/>
        <end position="865"/>
    </location>
</feature>
<feature type="domain" description="Sushi" evidence="10">
    <location>
        <begin position="67"/>
        <end position="128"/>
    </location>
</feature>
<dbReference type="Proteomes" id="UP000515202">
    <property type="component" value="Unplaced"/>
</dbReference>
<feature type="domain" description="Sushi" evidence="10">
    <location>
        <begin position="469"/>
        <end position="526"/>
    </location>
</feature>
<dbReference type="CDD" id="cd00033">
    <property type="entry name" value="CCP"/>
    <property type="match status" value="13"/>
</dbReference>
<keyword evidence="3 8" id="KW-0768">Sushi</keyword>
<dbReference type="FunFam" id="2.10.70.10:FF:000060">
    <property type="entry name" value="Complement inhibitory factor H"/>
    <property type="match status" value="1"/>
</dbReference>
<feature type="domain" description="Sushi" evidence="10">
    <location>
        <begin position="1224"/>
        <end position="1292"/>
    </location>
</feature>
<dbReference type="InterPro" id="IPR051503">
    <property type="entry name" value="ComplSys_Reg/VirEntry_Med"/>
</dbReference>
<feature type="domain" description="Sushi" evidence="10">
    <location>
        <begin position="623"/>
        <end position="680"/>
    </location>
</feature>
<name>A0A6P6C661_PTEVA</name>
<feature type="region of interest" description="Disordered" evidence="9">
    <location>
        <begin position="1232"/>
        <end position="1255"/>
    </location>
</feature>
<dbReference type="GO" id="GO:0005615">
    <property type="term" value="C:extracellular space"/>
    <property type="evidence" value="ECO:0007669"/>
    <property type="project" value="TreeGrafter"/>
</dbReference>
<dbReference type="Gene3D" id="2.10.70.10">
    <property type="entry name" value="Complement Module, domain 1"/>
    <property type="match status" value="18"/>
</dbReference>
<dbReference type="PANTHER" id="PTHR45785">
    <property type="entry name" value="COMPLEMENT FACTOR H-RELATED"/>
    <property type="match status" value="1"/>
</dbReference>
<feature type="domain" description="Sushi" evidence="10">
    <location>
        <begin position="1165"/>
        <end position="1222"/>
    </location>
</feature>
<evidence type="ECO:0000256" key="5">
    <source>
        <dbReference type="ARBA" id="ARBA00022737"/>
    </source>
</evidence>
<accession>A0A6P6C661</accession>
<dbReference type="FunFam" id="2.10.70.10:FF:000026">
    <property type="entry name" value="Complement inhibitory factor H"/>
    <property type="match status" value="3"/>
</dbReference>
<dbReference type="GO" id="GO:0001851">
    <property type="term" value="F:complement component C3b binding"/>
    <property type="evidence" value="ECO:0007669"/>
    <property type="project" value="TreeGrafter"/>
</dbReference>